<keyword evidence="10" id="KW-1185">Reference proteome</keyword>
<evidence type="ECO:0000256" key="8">
    <source>
        <dbReference type="SAM" id="Phobius"/>
    </source>
</evidence>
<evidence type="ECO:0000313" key="9">
    <source>
        <dbReference type="EMBL" id="MCR8634398.1"/>
    </source>
</evidence>
<keyword evidence="5 8" id="KW-0812">Transmembrane</keyword>
<dbReference type="EMBL" id="JANQBD010000019">
    <property type="protein sequence ID" value="MCR8634398.1"/>
    <property type="molecule type" value="Genomic_DNA"/>
</dbReference>
<keyword evidence="6 8" id="KW-1133">Transmembrane helix</keyword>
<proteinExistence type="inferred from homology"/>
<evidence type="ECO:0000256" key="2">
    <source>
        <dbReference type="ARBA" id="ARBA00007998"/>
    </source>
</evidence>
<dbReference type="Proteomes" id="UP001300012">
    <property type="component" value="Unassembled WGS sequence"/>
</dbReference>
<reference evidence="9 10" key="1">
    <citation type="submission" date="2022-08" db="EMBL/GenBank/DDBJ databases">
        <title>Paenibacillus endoradicis sp. nov., Paenibacillus radicibacter sp. nov and Paenibacillus pararadicis sp. nov., three cold-adapted plant growth-promoting bacteria isolated from root of Larix gmelinii in Great Khingan.</title>
        <authorList>
            <person name="Xue H."/>
        </authorList>
    </citation>
    <scope>NUCLEOTIDE SEQUENCE [LARGE SCALE GENOMIC DNA]</scope>
    <source>
        <strain evidence="9 10">N5-1-1-5</strain>
    </source>
</reference>
<evidence type="ECO:0000256" key="1">
    <source>
        <dbReference type="ARBA" id="ARBA00004141"/>
    </source>
</evidence>
<feature type="transmembrane region" description="Helical" evidence="8">
    <location>
        <begin position="38"/>
        <end position="59"/>
    </location>
</feature>
<evidence type="ECO:0000256" key="3">
    <source>
        <dbReference type="ARBA" id="ARBA00022448"/>
    </source>
</evidence>
<evidence type="ECO:0000256" key="5">
    <source>
        <dbReference type="ARBA" id="ARBA00022692"/>
    </source>
</evidence>
<keyword evidence="3" id="KW-0813">Transport</keyword>
<dbReference type="RefSeq" id="WP_258215957.1">
    <property type="nucleotide sequence ID" value="NZ_JANQBD010000019.1"/>
</dbReference>
<sequence>MQRISQLELGILFILFHFSTATGFLMSLLFSTAAYQGWLTLIVAAAGGLLITYISIVLAKQRASEFLVHYGKELVGRWPHVILMIGSCFFFIHLAGLVLRQVTDFMVQVYLPTTPTWVVGALFAFVVTMAVRTGIETIFRCAAGFFFVIFGVGAITPFMVANELNYDRSIALLTHLNAASLFSNSYPFIPWFGEMFMILFIFPYLAHSQKTFRSLLWSTVTSLIFIEISFILCFLLFGSHLSGQMTYPILEMIRFIRIGDFLENLDPVVVAIWLGSLFIKVSILLYIPVLISTQLMGLKDTRPFSFSFGAIMLGISVNMVNNTIELNEFILRSWPTFALFVECLPLIYWAMSMVKKRRANIS</sequence>
<comment type="caution">
    <text evidence="9">The sequence shown here is derived from an EMBL/GenBank/DDBJ whole genome shotgun (WGS) entry which is preliminary data.</text>
</comment>
<dbReference type="PANTHER" id="PTHR34975:SF2">
    <property type="entry name" value="SPORE GERMINATION PROTEIN A2"/>
    <property type="match status" value="1"/>
</dbReference>
<feature type="transmembrane region" description="Helical" evidence="8">
    <location>
        <begin position="12"/>
        <end position="32"/>
    </location>
</feature>
<dbReference type="InterPro" id="IPR004761">
    <property type="entry name" value="Spore_GerAB"/>
</dbReference>
<dbReference type="PANTHER" id="PTHR34975">
    <property type="entry name" value="SPORE GERMINATION PROTEIN A2"/>
    <property type="match status" value="1"/>
</dbReference>
<evidence type="ECO:0000313" key="10">
    <source>
        <dbReference type="Proteomes" id="UP001300012"/>
    </source>
</evidence>
<dbReference type="Pfam" id="PF03845">
    <property type="entry name" value="Spore_permease"/>
    <property type="match status" value="1"/>
</dbReference>
<evidence type="ECO:0000256" key="7">
    <source>
        <dbReference type="ARBA" id="ARBA00023136"/>
    </source>
</evidence>
<feature type="transmembrane region" description="Helical" evidence="8">
    <location>
        <begin position="188"/>
        <end position="206"/>
    </location>
</feature>
<accession>A0ABT1YMK1</accession>
<protein>
    <submittedName>
        <fullName evidence="9">Spore germination protein</fullName>
    </submittedName>
</protein>
<feature type="transmembrane region" description="Helical" evidence="8">
    <location>
        <begin position="114"/>
        <end position="131"/>
    </location>
</feature>
<comment type="similarity">
    <text evidence="2">Belongs to the amino acid-polyamine-organocation (APC) superfamily. Spore germination protein (SGP) (TC 2.A.3.9) family.</text>
</comment>
<feature type="transmembrane region" description="Helical" evidence="8">
    <location>
        <begin position="270"/>
        <end position="291"/>
    </location>
</feature>
<organism evidence="9 10">
    <name type="scientific">Paenibacillus radicis</name>
    <name type="common">ex Xue et al. 2023</name>
    <dbReference type="NCBI Taxonomy" id="2972489"/>
    <lineage>
        <taxon>Bacteria</taxon>
        <taxon>Bacillati</taxon>
        <taxon>Bacillota</taxon>
        <taxon>Bacilli</taxon>
        <taxon>Bacillales</taxon>
        <taxon>Paenibacillaceae</taxon>
        <taxon>Paenibacillus</taxon>
    </lineage>
</organism>
<feature type="transmembrane region" description="Helical" evidence="8">
    <location>
        <begin position="138"/>
        <end position="160"/>
    </location>
</feature>
<feature type="transmembrane region" description="Helical" evidence="8">
    <location>
        <begin position="333"/>
        <end position="351"/>
    </location>
</feature>
<name>A0ABT1YMK1_9BACL</name>
<feature type="transmembrane region" description="Helical" evidence="8">
    <location>
        <begin position="303"/>
        <end position="321"/>
    </location>
</feature>
<evidence type="ECO:0000256" key="6">
    <source>
        <dbReference type="ARBA" id="ARBA00022989"/>
    </source>
</evidence>
<keyword evidence="4" id="KW-0309">Germination</keyword>
<evidence type="ECO:0000256" key="4">
    <source>
        <dbReference type="ARBA" id="ARBA00022544"/>
    </source>
</evidence>
<gene>
    <name evidence="9" type="ORF">NV381_24705</name>
</gene>
<feature type="transmembrane region" description="Helical" evidence="8">
    <location>
        <begin position="215"/>
        <end position="237"/>
    </location>
</feature>
<feature type="transmembrane region" description="Helical" evidence="8">
    <location>
        <begin position="80"/>
        <end position="102"/>
    </location>
</feature>
<comment type="subcellular location">
    <subcellularLocation>
        <location evidence="1">Membrane</location>
        <topology evidence="1">Multi-pass membrane protein</topology>
    </subcellularLocation>
</comment>
<keyword evidence="7 8" id="KW-0472">Membrane</keyword>